<proteinExistence type="inferred from homology"/>
<sequence length="161" mass="17146">MGIWGKTEMGNWVVVVLVIVMVARTTRVAEGQDSTPSCASALVPCSDYLNSTKPPASCCTPLRQTVATQLKCLCDLLKDTSLFESLKINITEAIGLSKHCGITDTTTACQKFSAPPPSASDSTTPPPGVSGNGVEKLAWNVMPCWLVLLALMVVIRDICVF</sequence>
<protein>
    <recommendedName>
        <fullName evidence="6">Bifunctional inhibitor/plant lipid transfer protein/seed storage helical domain-containing protein</fullName>
    </recommendedName>
</protein>
<feature type="chain" id="PRO_5040413253" description="Bifunctional inhibitor/plant lipid transfer protein/seed storage helical domain-containing protein" evidence="5">
    <location>
        <begin position="32"/>
        <end position="161"/>
    </location>
</feature>
<dbReference type="OrthoDB" id="690947at2759"/>
<evidence type="ECO:0000256" key="1">
    <source>
        <dbReference type="ARBA" id="ARBA00009748"/>
    </source>
</evidence>
<evidence type="ECO:0000256" key="2">
    <source>
        <dbReference type="ARBA" id="ARBA00022729"/>
    </source>
</evidence>
<dbReference type="InterPro" id="IPR043325">
    <property type="entry name" value="LTSS"/>
</dbReference>
<dbReference type="AlphaFoldDB" id="A0A9Q0GRX0"/>
<evidence type="ECO:0000256" key="5">
    <source>
        <dbReference type="SAM" id="SignalP"/>
    </source>
</evidence>
<dbReference type="PANTHER" id="PTHR33044">
    <property type="entry name" value="BIFUNCTIONAL INHIBITOR/LIPID-TRANSFER PROTEIN/SEED STORAGE 2S ALBUMIN SUPERFAMILY PROTEIN-RELATED"/>
    <property type="match status" value="1"/>
</dbReference>
<dbReference type="InterPro" id="IPR016140">
    <property type="entry name" value="Bifunc_inhib/LTP/seed_store"/>
</dbReference>
<comment type="similarity">
    <text evidence="1">Belongs to the plant LTP family.</text>
</comment>
<dbReference type="SUPFAM" id="SSF47699">
    <property type="entry name" value="Bifunctional inhibitor/lipid-transfer protein/seed storage 2S albumin"/>
    <property type="match status" value="1"/>
</dbReference>
<accession>A0A9Q0GRX0</accession>
<dbReference type="InterPro" id="IPR036312">
    <property type="entry name" value="Bifun_inhib/LTP/seed_sf"/>
</dbReference>
<feature type="signal peptide" evidence="5">
    <location>
        <begin position="1"/>
        <end position="31"/>
    </location>
</feature>
<feature type="domain" description="Bifunctional inhibitor/plant lipid transfer protein/seed storage helical" evidence="6">
    <location>
        <begin position="38"/>
        <end position="109"/>
    </location>
</feature>
<dbReference type="EMBL" id="JAMYWD010000012">
    <property type="protein sequence ID" value="KAJ4951355.1"/>
    <property type="molecule type" value="Genomic_DNA"/>
</dbReference>
<comment type="caution">
    <text evidence="7">The sequence shown here is derived from an EMBL/GenBank/DDBJ whole genome shotgun (WGS) entry which is preliminary data.</text>
</comment>
<keyword evidence="3" id="KW-1015">Disulfide bond</keyword>
<reference evidence="7" key="1">
    <citation type="journal article" date="2023" name="Plant J.">
        <title>The genome of the king protea, Protea cynaroides.</title>
        <authorList>
            <person name="Chang J."/>
            <person name="Duong T.A."/>
            <person name="Schoeman C."/>
            <person name="Ma X."/>
            <person name="Roodt D."/>
            <person name="Barker N."/>
            <person name="Li Z."/>
            <person name="Van de Peer Y."/>
            <person name="Mizrachi E."/>
        </authorList>
    </citation>
    <scope>NUCLEOTIDE SEQUENCE</scope>
    <source>
        <tissue evidence="7">Young leaves</tissue>
    </source>
</reference>
<evidence type="ECO:0000256" key="3">
    <source>
        <dbReference type="ARBA" id="ARBA00023157"/>
    </source>
</evidence>
<evidence type="ECO:0000313" key="7">
    <source>
        <dbReference type="EMBL" id="KAJ4951355.1"/>
    </source>
</evidence>
<gene>
    <name evidence="7" type="ORF">NE237_028187</name>
</gene>
<name>A0A9Q0GRX0_9MAGN</name>
<keyword evidence="8" id="KW-1185">Reference proteome</keyword>
<evidence type="ECO:0000313" key="8">
    <source>
        <dbReference type="Proteomes" id="UP001141806"/>
    </source>
</evidence>
<dbReference type="Gene3D" id="1.10.110.10">
    <property type="entry name" value="Plant lipid-transfer and hydrophobic proteins"/>
    <property type="match status" value="1"/>
</dbReference>
<dbReference type="SMART" id="SM00499">
    <property type="entry name" value="AAI"/>
    <property type="match status" value="1"/>
</dbReference>
<keyword evidence="4" id="KW-0325">Glycoprotein</keyword>
<dbReference type="CDD" id="cd00010">
    <property type="entry name" value="AAI_LTSS"/>
    <property type="match status" value="1"/>
</dbReference>
<keyword evidence="2 5" id="KW-0732">Signal</keyword>
<dbReference type="Proteomes" id="UP001141806">
    <property type="component" value="Unassembled WGS sequence"/>
</dbReference>
<evidence type="ECO:0000259" key="6">
    <source>
        <dbReference type="SMART" id="SM00499"/>
    </source>
</evidence>
<evidence type="ECO:0000256" key="4">
    <source>
        <dbReference type="ARBA" id="ARBA00023180"/>
    </source>
</evidence>
<organism evidence="7 8">
    <name type="scientific">Protea cynaroides</name>
    <dbReference type="NCBI Taxonomy" id="273540"/>
    <lineage>
        <taxon>Eukaryota</taxon>
        <taxon>Viridiplantae</taxon>
        <taxon>Streptophyta</taxon>
        <taxon>Embryophyta</taxon>
        <taxon>Tracheophyta</taxon>
        <taxon>Spermatophyta</taxon>
        <taxon>Magnoliopsida</taxon>
        <taxon>Proteales</taxon>
        <taxon>Proteaceae</taxon>
        <taxon>Protea</taxon>
    </lineage>
</organism>
<dbReference type="Pfam" id="PF14368">
    <property type="entry name" value="LTP_2"/>
    <property type="match status" value="1"/>
</dbReference>